<evidence type="ECO:0000313" key="2">
    <source>
        <dbReference type="EMBL" id="MCM5679693.1"/>
    </source>
</evidence>
<sequence>MTFARHPLQLALGFIVWSVWFIAAYGGLSLGCSVAPPAPQAGAHTWINGLLAVLTLATAAGLSWCAWACWRARDAQTPPQSQAASRFMAPTTAALHVAAAIATLFVGLPLVVMPPCA</sequence>
<organism evidence="2 3">
    <name type="scientific">Caldimonas mangrovi</name>
    <dbReference type="NCBI Taxonomy" id="2944811"/>
    <lineage>
        <taxon>Bacteria</taxon>
        <taxon>Pseudomonadati</taxon>
        <taxon>Pseudomonadota</taxon>
        <taxon>Betaproteobacteria</taxon>
        <taxon>Burkholderiales</taxon>
        <taxon>Sphaerotilaceae</taxon>
        <taxon>Caldimonas</taxon>
    </lineage>
</organism>
<keyword evidence="3" id="KW-1185">Reference proteome</keyword>
<evidence type="ECO:0000313" key="3">
    <source>
        <dbReference type="Proteomes" id="UP001165541"/>
    </source>
</evidence>
<dbReference type="Proteomes" id="UP001165541">
    <property type="component" value="Unassembled WGS sequence"/>
</dbReference>
<gene>
    <name evidence="2" type="ORF">M8A51_09115</name>
</gene>
<dbReference type="EMBL" id="JAMKFE010000004">
    <property type="protein sequence ID" value="MCM5679693.1"/>
    <property type="molecule type" value="Genomic_DNA"/>
</dbReference>
<keyword evidence="1" id="KW-0472">Membrane</keyword>
<feature type="transmembrane region" description="Helical" evidence="1">
    <location>
        <begin position="7"/>
        <end position="26"/>
    </location>
</feature>
<name>A0ABT0YM09_9BURK</name>
<keyword evidence="1" id="KW-0812">Transmembrane</keyword>
<protein>
    <submittedName>
        <fullName evidence="2">Uncharacterized protein</fullName>
    </submittedName>
</protein>
<dbReference type="RefSeq" id="WP_251777891.1">
    <property type="nucleotide sequence ID" value="NZ_JAMKFE010000004.1"/>
</dbReference>
<accession>A0ABT0YM09</accession>
<comment type="caution">
    <text evidence="2">The sequence shown here is derived from an EMBL/GenBank/DDBJ whole genome shotgun (WGS) entry which is preliminary data.</text>
</comment>
<evidence type="ECO:0000256" key="1">
    <source>
        <dbReference type="SAM" id="Phobius"/>
    </source>
</evidence>
<proteinExistence type="predicted"/>
<dbReference type="PROSITE" id="PS51257">
    <property type="entry name" value="PROKAR_LIPOPROTEIN"/>
    <property type="match status" value="1"/>
</dbReference>
<feature type="transmembrane region" description="Helical" evidence="1">
    <location>
        <begin position="46"/>
        <end position="70"/>
    </location>
</feature>
<keyword evidence="1" id="KW-1133">Transmembrane helix</keyword>
<feature type="transmembrane region" description="Helical" evidence="1">
    <location>
        <begin position="91"/>
        <end position="112"/>
    </location>
</feature>
<reference evidence="2" key="1">
    <citation type="submission" date="2022-05" db="EMBL/GenBank/DDBJ databases">
        <title>Schlegelella sp. nov., isolated from mangrove soil.</title>
        <authorList>
            <person name="Liu Y."/>
            <person name="Ge X."/>
            <person name="Liu W."/>
        </authorList>
    </citation>
    <scope>NUCLEOTIDE SEQUENCE</scope>
    <source>
        <strain evidence="2">S2-27</strain>
    </source>
</reference>